<comment type="caution">
    <text evidence="2">The sequence shown here is derived from an EMBL/GenBank/DDBJ whole genome shotgun (WGS) entry which is preliminary data.</text>
</comment>
<dbReference type="CDD" id="cd01949">
    <property type="entry name" value="GGDEF"/>
    <property type="match status" value="1"/>
</dbReference>
<dbReference type="GO" id="GO:0005886">
    <property type="term" value="C:plasma membrane"/>
    <property type="evidence" value="ECO:0007669"/>
    <property type="project" value="TreeGrafter"/>
</dbReference>
<dbReference type="SMART" id="SM00267">
    <property type="entry name" value="GGDEF"/>
    <property type="match status" value="1"/>
</dbReference>
<accession>A0A7X2TGW2</accession>
<gene>
    <name evidence="2" type="ORF">FYJ51_09680</name>
</gene>
<dbReference type="InterPro" id="IPR011990">
    <property type="entry name" value="TPR-like_helical_dom_sf"/>
</dbReference>
<evidence type="ECO:0000313" key="2">
    <source>
        <dbReference type="EMBL" id="MSS59163.1"/>
    </source>
</evidence>
<dbReference type="GO" id="GO:1902201">
    <property type="term" value="P:negative regulation of bacterial-type flagellum-dependent cell motility"/>
    <property type="evidence" value="ECO:0007669"/>
    <property type="project" value="TreeGrafter"/>
</dbReference>
<dbReference type="PANTHER" id="PTHR45138:SF9">
    <property type="entry name" value="DIGUANYLATE CYCLASE DGCM-RELATED"/>
    <property type="match status" value="1"/>
</dbReference>
<name>A0A7X2TGW2_9FIRM</name>
<dbReference type="Pfam" id="PF00990">
    <property type="entry name" value="GGDEF"/>
    <property type="match status" value="1"/>
</dbReference>
<dbReference type="GO" id="GO:0043709">
    <property type="term" value="P:cell adhesion involved in single-species biofilm formation"/>
    <property type="evidence" value="ECO:0007669"/>
    <property type="project" value="TreeGrafter"/>
</dbReference>
<keyword evidence="3" id="KW-1185">Reference proteome</keyword>
<reference evidence="2 3" key="1">
    <citation type="submission" date="2019-08" db="EMBL/GenBank/DDBJ databases">
        <title>In-depth cultivation of the pig gut microbiome towards novel bacterial diversity and tailored functional studies.</title>
        <authorList>
            <person name="Wylensek D."/>
            <person name="Hitch T.C.A."/>
            <person name="Clavel T."/>
        </authorList>
    </citation>
    <scope>NUCLEOTIDE SEQUENCE [LARGE SCALE GENOMIC DNA]</scope>
    <source>
        <strain evidence="2 3">Oil+RF-744-GAM-WT-6</strain>
    </source>
</reference>
<protein>
    <submittedName>
        <fullName evidence="2">GGDEF domain-containing protein</fullName>
    </submittedName>
</protein>
<dbReference type="Gene3D" id="3.30.70.270">
    <property type="match status" value="1"/>
</dbReference>
<dbReference type="NCBIfam" id="TIGR00254">
    <property type="entry name" value="GGDEF"/>
    <property type="match status" value="1"/>
</dbReference>
<dbReference type="RefSeq" id="WP_154505317.1">
    <property type="nucleotide sequence ID" value="NZ_VUMN01000024.1"/>
</dbReference>
<sequence>MRSDMYDQEVMNLIHELRTSGSPSEKSAERLLQIGRSMQEEHLLGIALYFKARIHFQKSLEMDETLAELTEAAVHAEAAHDFDTLCSAYILLGIVSDLHCNYPLAAAYFIKARSYCSETEQSQRYYAVVAANICHIFYEVHEYEKAAFYNQISIEKLEQMPDDPQRSQDLSSCHVMAAALAIENGADICKAEAECEQAESFRGKPGWDEISDLDVLITKIQIAGAKNDTGEVRKLFREFLPRQKKFPVTADSVDNLLSLISLLIRLKEMDACSELFAYLDQNMATEIPGVLMKFDDLRMQFAKTLGDQAEENRIAMKYYEESSRKLQEEDRAAVIAVEGSLSGARLAEENVRLLKEAEADALTGLANRYALNRHGEEAYERCYRNQQNLGVEILDVDYFKEFNDSYGHQKGDSCLQAAAEVLKQLAEEDPRMYPARYGGDEIVVIYENMTEAEMQDKVKLIAERIGALKIPHAKSQVSSYVSVSQGVYWHVPLPVNRLWDYTSGADYALYYVKNHHKGSWFITRHSIRKGVEPVGAKGWEETC</sequence>
<dbReference type="InterPro" id="IPR029787">
    <property type="entry name" value="Nucleotide_cyclase"/>
</dbReference>
<dbReference type="Gene3D" id="1.25.40.10">
    <property type="entry name" value="Tetratricopeptide repeat domain"/>
    <property type="match status" value="1"/>
</dbReference>
<dbReference type="Proteomes" id="UP000461880">
    <property type="component" value="Unassembled WGS sequence"/>
</dbReference>
<evidence type="ECO:0000313" key="3">
    <source>
        <dbReference type="Proteomes" id="UP000461880"/>
    </source>
</evidence>
<feature type="domain" description="GGDEF" evidence="1">
    <location>
        <begin position="387"/>
        <end position="525"/>
    </location>
</feature>
<evidence type="ECO:0000259" key="1">
    <source>
        <dbReference type="PROSITE" id="PS50887"/>
    </source>
</evidence>
<dbReference type="PANTHER" id="PTHR45138">
    <property type="entry name" value="REGULATORY COMPONENTS OF SENSORY TRANSDUCTION SYSTEM"/>
    <property type="match status" value="1"/>
</dbReference>
<dbReference type="InterPro" id="IPR050469">
    <property type="entry name" value="Diguanylate_Cyclase"/>
</dbReference>
<dbReference type="AlphaFoldDB" id="A0A7X2TGW2"/>
<dbReference type="SUPFAM" id="SSF48452">
    <property type="entry name" value="TPR-like"/>
    <property type="match status" value="1"/>
</dbReference>
<dbReference type="SUPFAM" id="SSF55073">
    <property type="entry name" value="Nucleotide cyclase"/>
    <property type="match status" value="1"/>
</dbReference>
<dbReference type="InterPro" id="IPR000160">
    <property type="entry name" value="GGDEF_dom"/>
</dbReference>
<dbReference type="PROSITE" id="PS50887">
    <property type="entry name" value="GGDEF"/>
    <property type="match status" value="1"/>
</dbReference>
<dbReference type="EMBL" id="VUMN01000024">
    <property type="protein sequence ID" value="MSS59163.1"/>
    <property type="molecule type" value="Genomic_DNA"/>
</dbReference>
<dbReference type="GO" id="GO:0052621">
    <property type="term" value="F:diguanylate cyclase activity"/>
    <property type="evidence" value="ECO:0007669"/>
    <property type="project" value="TreeGrafter"/>
</dbReference>
<dbReference type="InterPro" id="IPR043128">
    <property type="entry name" value="Rev_trsase/Diguanyl_cyclase"/>
</dbReference>
<organism evidence="2 3">
    <name type="scientific">Stecheria intestinalis</name>
    <dbReference type="NCBI Taxonomy" id="2606630"/>
    <lineage>
        <taxon>Bacteria</taxon>
        <taxon>Bacillati</taxon>
        <taxon>Bacillota</taxon>
        <taxon>Erysipelotrichia</taxon>
        <taxon>Erysipelotrichales</taxon>
        <taxon>Erysipelotrichaceae</taxon>
        <taxon>Stecheria</taxon>
    </lineage>
</organism>
<proteinExistence type="predicted"/>